<feature type="region of interest" description="Disordered" evidence="6">
    <location>
        <begin position="1"/>
        <end position="87"/>
    </location>
</feature>
<dbReference type="PRINTS" id="PR02008">
    <property type="entry name" value="RCMTFAMILY"/>
</dbReference>
<evidence type="ECO:0000256" key="6">
    <source>
        <dbReference type="SAM" id="MobiDB-lite"/>
    </source>
</evidence>
<feature type="compositionally biased region" description="Low complexity" evidence="6">
    <location>
        <begin position="55"/>
        <end position="65"/>
    </location>
</feature>
<evidence type="ECO:0000256" key="5">
    <source>
        <dbReference type="PROSITE-ProRule" id="PRU01023"/>
    </source>
</evidence>
<evidence type="ECO:0000313" key="8">
    <source>
        <dbReference type="EMBL" id="BDA65580.1"/>
    </source>
</evidence>
<feature type="binding site" evidence="5">
    <location>
        <begin position="356"/>
        <end position="362"/>
    </location>
    <ligand>
        <name>S-adenosyl-L-methionine</name>
        <dbReference type="ChEBI" id="CHEBI:59789"/>
    </ligand>
</feature>
<dbReference type="Pfam" id="PF01189">
    <property type="entry name" value="Methyltr_RsmB-F"/>
    <property type="match status" value="1"/>
</dbReference>
<comment type="similarity">
    <text evidence="5">Belongs to the class I-like SAM-binding methyltransferase superfamily. RsmB/NOP family.</text>
</comment>
<evidence type="ECO:0000313" key="9">
    <source>
        <dbReference type="Proteomes" id="UP000824496"/>
    </source>
</evidence>
<evidence type="ECO:0000256" key="2">
    <source>
        <dbReference type="ARBA" id="ARBA00022679"/>
    </source>
</evidence>
<dbReference type="PROSITE" id="PS51686">
    <property type="entry name" value="SAM_MT_RSMB_NOP"/>
    <property type="match status" value="1"/>
</dbReference>
<dbReference type="Pfam" id="PF01029">
    <property type="entry name" value="NusB"/>
    <property type="match status" value="1"/>
</dbReference>
<gene>
    <name evidence="8" type="ORF">MANAM107_24140</name>
</gene>
<keyword evidence="4 5" id="KW-0694">RNA-binding</keyword>
<feature type="active site" description="Nucleophile" evidence="5">
    <location>
        <position position="479"/>
    </location>
</feature>
<keyword evidence="3 5" id="KW-0949">S-adenosyl-L-methionine</keyword>
<feature type="compositionally biased region" description="Basic and acidic residues" evidence="6">
    <location>
        <begin position="35"/>
        <end position="54"/>
    </location>
</feature>
<protein>
    <submittedName>
        <fullName evidence="8">rRNA cytosine-C5-methyltransferase</fullName>
    </submittedName>
</protein>
<name>A0ABN6KBL2_9ACTO</name>
<feature type="domain" description="SAM-dependent MTase RsmB/NOP-type" evidence="7">
    <location>
        <begin position="248"/>
        <end position="549"/>
    </location>
</feature>
<reference evidence="8 9" key="1">
    <citation type="submission" date="2021-08" db="EMBL/GenBank/DDBJ databases">
        <title>Whole genome sequence of novel Actinomyces species strain MAS-1.</title>
        <authorList>
            <person name="Saito M."/>
            <person name="Kuwahara N."/>
            <person name="Takizawa T."/>
            <person name="Gotouda H."/>
            <person name="Ochiai T."/>
        </authorList>
    </citation>
    <scope>NUCLEOTIDE SEQUENCE [LARGE SCALE GENOMIC DNA]</scope>
    <source>
        <strain evidence="8 9">MAS-1</strain>
    </source>
</reference>
<evidence type="ECO:0000256" key="3">
    <source>
        <dbReference type="ARBA" id="ARBA00022691"/>
    </source>
</evidence>
<evidence type="ECO:0000256" key="4">
    <source>
        <dbReference type="ARBA" id="ARBA00022884"/>
    </source>
</evidence>
<dbReference type="SUPFAM" id="SSF53335">
    <property type="entry name" value="S-adenosyl-L-methionine-dependent methyltransferases"/>
    <property type="match status" value="1"/>
</dbReference>
<dbReference type="InterPro" id="IPR001678">
    <property type="entry name" value="MeTrfase_RsmB-F_NOP2_dom"/>
</dbReference>
<organism evidence="8 9">
    <name type="scientific">Actinomyces capricornis</name>
    <dbReference type="NCBI Taxonomy" id="2755559"/>
    <lineage>
        <taxon>Bacteria</taxon>
        <taxon>Bacillati</taxon>
        <taxon>Actinomycetota</taxon>
        <taxon>Actinomycetes</taxon>
        <taxon>Actinomycetales</taxon>
        <taxon>Actinomycetaceae</taxon>
        <taxon>Actinomyces</taxon>
    </lineage>
</organism>
<evidence type="ECO:0000259" key="7">
    <source>
        <dbReference type="PROSITE" id="PS51686"/>
    </source>
</evidence>
<keyword evidence="2 5" id="KW-0808">Transferase</keyword>
<feature type="binding site" evidence="5">
    <location>
        <position position="408"/>
    </location>
    <ligand>
        <name>S-adenosyl-L-methionine</name>
        <dbReference type="ChEBI" id="CHEBI:59789"/>
    </ligand>
</feature>
<dbReference type="InterPro" id="IPR029063">
    <property type="entry name" value="SAM-dependent_MTases_sf"/>
</dbReference>
<evidence type="ECO:0000256" key="1">
    <source>
        <dbReference type="ARBA" id="ARBA00022603"/>
    </source>
</evidence>
<dbReference type="SUPFAM" id="SSF48013">
    <property type="entry name" value="NusB-like"/>
    <property type="match status" value="1"/>
</dbReference>
<proteinExistence type="inferred from homology"/>
<keyword evidence="1 5" id="KW-0489">Methyltransferase</keyword>
<feature type="binding site" evidence="5">
    <location>
        <position position="426"/>
    </location>
    <ligand>
        <name>S-adenosyl-L-methionine</name>
        <dbReference type="ChEBI" id="CHEBI:59789"/>
    </ligand>
</feature>
<dbReference type="Gene3D" id="3.40.50.150">
    <property type="entry name" value="Vaccinia Virus protein VP39"/>
    <property type="match status" value="1"/>
</dbReference>
<dbReference type="PANTHER" id="PTHR22807">
    <property type="entry name" value="NOP2 YEAST -RELATED NOL1/NOP2/FMU SUN DOMAIN-CONTAINING"/>
    <property type="match status" value="1"/>
</dbReference>
<dbReference type="CDD" id="cd02440">
    <property type="entry name" value="AdoMet_MTases"/>
    <property type="match status" value="1"/>
</dbReference>
<keyword evidence="9" id="KW-1185">Reference proteome</keyword>
<dbReference type="Proteomes" id="UP000824496">
    <property type="component" value="Chromosome"/>
</dbReference>
<dbReference type="InterPro" id="IPR023267">
    <property type="entry name" value="RCMT"/>
</dbReference>
<dbReference type="PANTHER" id="PTHR22807:SF53">
    <property type="entry name" value="RIBOSOMAL RNA SMALL SUBUNIT METHYLTRANSFERASE B-RELATED"/>
    <property type="match status" value="1"/>
</dbReference>
<dbReference type="InterPro" id="IPR035926">
    <property type="entry name" value="NusB-like_sf"/>
</dbReference>
<dbReference type="Gene3D" id="1.10.940.10">
    <property type="entry name" value="NusB-like"/>
    <property type="match status" value="1"/>
</dbReference>
<accession>A0ABN6KBL2</accession>
<dbReference type="InterPro" id="IPR006027">
    <property type="entry name" value="NusB_RsmB_TIM44"/>
</dbReference>
<feature type="compositionally biased region" description="Gly residues" evidence="6">
    <location>
        <begin position="1"/>
        <end position="10"/>
    </location>
</feature>
<feature type="binding site" evidence="5">
    <location>
        <position position="381"/>
    </location>
    <ligand>
        <name>S-adenosyl-L-methionine</name>
        <dbReference type="ChEBI" id="CHEBI:59789"/>
    </ligand>
</feature>
<sequence length="554" mass="58698">MAAAGTGGRGSYRPAGRPHGSGQQRGHAGIQRRGQGRERGSAGRGAGQERRRASSESAGRRAQGGQEPSNGHQGGRRRRGPRRTGADARQVALEVLTRVGRDGAFANLALPPALDAAGLDSRDAALATALTYGTLRLQGRYDAIIALCLDRPLEGLDDVVLDLLRLGAHQLLGMRVPGHAAVSATVDLARRSAGHGAAGLVNAVLRRISAKDLGQWLAVLREQAADEVTALAQVESHPLWVVKDLRQALVAHGQPAEELAALLAADNADPEVVLCARPGLIAPERLAKEARLATGQEPTGGAVSPCAVILAGGDPGRIRAVRDARAAVEDEGSQLVALMAAQAPLEGRDERWLDLCAGPGGKAALLGALAAQRGAHLVANEITAHRADLVRSAVRALAPEVVEVRQDDGRVYGEQEPGRYDRVLVDAPCSGLGSLRRRPESRWRRSRGDVTELAQLQRELLTSALRAVRRGGLVAYVTCSPHALETELVVRDVLRRQEREGLGVEVLHAGDAATRIAPRPPAGAEREMLQLWPHLDGTDAMFCALLRVTSRADR</sequence>
<dbReference type="EMBL" id="AP025017">
    <property type="protein sequence ID" value="BDA65580.1"/>
    <property type="molecule type" value="Genomic_DNA"/>
</dbReference>
<dbReference type="InterPro" id="IPR049560">
    <property type="entry name" value="MeTrfase_RsmB-F_NOP2_cat"/>
</dbReference>